<protein>
    <recommendedName>
        <fullName evidence="5">FHA domain-containing protein</fullName>
    </recommendedName>
</protein>
<name>A0ABX9GT88_9MICO</name>
<evidence type="ECO:0000256" key="2">
    <source>
        <dbReference type="SAM" id="Phobius"/>
    </source>
</evidence>
<evidence type="ECO:0000313" key="3">
    <source>
        <dbReference type="EMBL" id="RBP65124.1"/>
    </source>
</evidence>
<reference evidence="3 4" key="1">
    <citation type="submission" date="2018-06" db="EMBL/GenBank/DDBJ databases">
        <title>Freshwater and sediment microbial communities from various areas in North America, analyzing microbe dynamics in response to fracking.</title>
        <authorList>
            <person name="Lamendella R."/>
        </authorList>
    </citation>
    <scope>NUCLEOTIDE SEQUENCE [LARGE SCALE GENOMIC DNA]</scope>
    <source>
        <strain evidence="3 4">2b_TX</strain>
    </source>
</reference>
<evidence type="ECO:0008006" key="5">
    <source>
        <dbReference type="Google" id="ProtNLM"/>
    </source>
</evidence>
<organism evidence="3 4">
    <name type="scientific">Brevibacterium sanguinis</name>
    <dbReference type="NCBI Taxonomy" id="232444"/>
    <lineage>
        <taxon>Bacteria</taxon>
        <taxon>Bacillati</taxon>
        <taxon>Actinomycetota</taxon>
        <taxon>Actinomycetes</taxon>
        <taxon>Micrococcales</taxon>
        <taxon>Brevibacteriaceae</taxon>
        <taxon>Brevibacterium</taxon>
    </lineage>
</organism>
<comment type="caution">
    <text evidence="3">The sequence shown here is derived from an EMBL/GenBank/DDBJ whole genome shotgun (WGS) entry which is preliminary data.</text>
</comment>
<keyword evidence="2" id="KW-1133">Transmembrane helix</keyword>
<feature type="transmembrane region" description="Helical" evidence="2">
    <location>
        <begin position="6"/>
        <end position="28"/>
    </location>
</feature>
<proteinExistence type="predicted"/>
<accession>A0ABX9GT88</accession>
<gene>
    <name evidence="3" type="ORF">DFO66_105231</name>
</gene>
<feature type="compositionally biased region" description="Basic residues" evidence="1">
    <location>
        <begin position="37"/>
        <end position="48"/>
    </location>
</feature>
<evidence type="ECO:0000313" key="4">
    <source>
        <dbReference type="Proteomes" id="UP000253492"/>
    </source>
</evidence>
<dbReference type="Proteomes" id="UP000253492">
    <property type="component" value="Unassembled WGS sequence"/>
</dbReference>
<keyword evidence="2" id="KW-0472">Membrane</keyword>
<feature type="non-terminal residue" evidence="3">
    <location>
        <position position="60"/>
    </location>
</feature>
<dbReference type="EMBL" id="QNRZ01000005">
    <property type="protein sequence ID" value="RBP65124.1"/>
    <property type="molecule type" value="Genomic_DNA"/>
</dbReference>
<sequence>MSEFTVTVFRFAFFIILWLFVLGVAGVIKRDIFGARKGPRKPRRKAGRSRPAATAPPPAQ</sequence>
<feature type="region of interest" description="Disordered" evidence="1">
    <location>
        <begin position="37"/>
        <end position="60"/>
    </location>
</feature>
<keyword evidence="2" id="KW-0812">Transmembrane</keyword>
<keyword evidence="4" id="KW-1185">Reference proteome</keyword>
<evidence type="ECO:0000256" key="1">
    <source>
        <dbReference type="SAM" id="MobiDB-lite"/>
    </source>
</evidence>